<dbReference type="InterPro" id="IPR000523">
    <property type="entry name" value="Mg_chelatse_chII-like_cat_dom"/>
</dbReference>
<dbReference type="OrthoDB" id="9813147at2"/>
<evidence type="ECO:0000313" key="6">
    <source>
        <dbReference type="Proteomes" id="UP000321533"/>
    </source>
</evidence>
<dbReference type="InterPro" id="IPR025158">
    <property type="entry name" value="Mg_chelat-rel_C"/>
</dbReference>
<dbReference type="NCBIfam" id="TIGR00368">
    <property type="entry name" value="YifB family Mg chelatase-like AAA ATPase"/>
    <property type="match status" value="1"/>
</dbReference>
<dbReference type="InterPro" id="IPR004482">
    <property type="entry name" value="Mg_chelat-rel"/>
</dbReference>
<dbReference type="SMART" id="SM00382">
    <property type="entry name" value="AAA"/>
    <property type="match status" value="1"/>
</dbReference>
<dbReference type="PANTHER" id="PTHR32039">
    <property type="entry name" value="MAGNESIUM-CHELATASE SUBUNIT CHLI"/>
    <property type="match status" value="1"/>
</dbReference>
<keyword evidence="6" id="KW-1185">Reference proteome</keyword>
<comment type="similarity">
    <text evidence="1">Belongs to the Mg-chelatase subunits D/I family. ComM subfamily.</text>
</comment>
<keyword evidence="3" id="KW-0067">ATP-binding</keyword>
<dbReference type="EMBL" id="CP042435">
    <property type="protein sequence ID" value="QEC69359.1"/>
    <property type="molecule type" value="Genomic_DNA"/>
</dbReference>
<dbReference type="Gene3D" id="3.30.230.10">
    <property type="match status" value="1"/>
</dbReference>
<dbReference type="Proteomes" id="UP000321533">
    <property type="component" value="Chromosome"/>
</dbReference>
<accession>A0A5B8VDK9</accession>
<dbReference type="GO" id="GO:0005524">
    <property type="term" value="F:ATP binding"/>
    <property type="evidence" value="ECO:0007669"/>
    <property type="project" value="UniProtKB-KW"/>
</dbReference>
<dbReference type="AlphaFoldDB" id="A0A5B8VDK9"/>
<keyword evidence="2" id="KW-0547">Nucleotide-binding</keyword>
<dbReference type="InterPro" id="IPR014721">
    <property type="entry name" value="Ribsml_uS5_D2-typ_fold_subgr"/>
</dbReference>
<dbReference type="InterPro" id="IPR027417">
    <property type="entry name" value="P-loop_NTPase"/>
</dbReference>
<dbReference type="KEGG" id="pgin:FRZ67_19360"/>
<name>A0A5B8VDK9_9BACT</name>
<evidence type="ECO:0000256" key="1">
    <source>
        <dbReference type="ARBA" id="ARBA00006354"/>
    </source>
</evidence>
<dbReference type="GO" id="GO:0003677">
    <property type="term" value="F:DNA binding"/>
    <property type="evidence" value="ECO:0007669"/>
    <property type="project" value="InterPro"/>
</dbReference>
<dbReference type="RefSeq" id="WP_147192236.1">
    <property type="nucleotide sequence ID" value="NZ_CP042435.1"/>
</dbReference>
<sequence>MQAKLSGSAIHGVDAFGITIEVSISNGFGYMITGLPDDAIKESLNRISIAITSNGFCMPRTKLVINLAPADVRKAGTAFDLPIALGILLASEQLVDLGKLKDYIIIGELGLDGAVYPVRGGLCMAHHALKKGCKGIVLPYANAAEAALVKGIDVYGVRHLRNAIDFIQSDIALQPLKGSHYFSFNSTSHLDFKDVKGQQNIKRGLEIAAAGGHNALIIGPPGTGKTMLAKRLPSILPPMTVDEALETTRIYSVANNAEAMTGLISQRPFRNPHHTISDVALAGGGSVPAPGEISLAHNGVLFLDELPEFKRSVIEVLRQPLEERKLLIARAKLTLEYPASFMFIAAMNPCLCGYLGHPFRPCTCSRKSILWYRRKIASPLLERIDLHIEAEPVPLHELMETDVPAENSPTIRERVINARAIQSHRYVTHNNVYCNAQMPDQMIDNICNIDLSAKKFLLKQMHVLQLSARSYTRILKVARTIADLANSAGIELHHVAEALHYRGLDKPLIIPSNKFCTPQPTSYRLTG</sequence>
<evidence type="ECO:0000313" key="5">
    <source>
        <dbReference type="EMBL" id="QEC69359.1"/>
    </source>
</evidence>
<protein>
    <submittedName>
        <fullName evidence="5">YifB family Mg chelatase-like AAA ATPase</fullName>
    </submittedName>
</protein>
<dbReference type="Pfam" id="PF01078">
    <property type="entry name" value="Mg_chelatase"/>
    <property type="match status" value="1"/>
</dbReference>
<dbReference type="PANTHER" id="PTHR32039:SF7">
    <property type="entry name" value="COMPETENCE PROTEIN COMM"/>
    <property type="match status" value="1"/>
</dbReference>
<dbReference type="InterPro" id="IPR001208">
    <property type="entry name" value="MCM_dom"/>
</dbReference>
<organism evidence="5 6">
    <name type="scientific">Panacibacter ginsenosidivorans</name>
    <dbReference type="NCBI Taxonomy" id="1813871"/>
    <lineage>
        <taxon>Bacteria</taxon>
        <taxon>Pseudomonadati</taxon>
        <taxon>Bacteroidota</taxon>
        <taxon>Chitinophagia</taxon>
        <taxon>Chitinophagales</taxon>
        <taxon>Chitinophagaceae</taxon>
        <taxon>Panacibacter</taxon>
    </lineage>
</organism>
<dbReference type="Gene3D" id="3.40.50.300">
    <property type="entry name" value="P-loop containing nucleotide triphosphate hydrolases"/>
    <property type="match status" value="1"/>
</dbReference>
<dbReference type="SUPFAM" id="SSF54211">
    <property type="entry name" value="Ribosomal protein S5 domain 2-like"/>
    <property type="match status" value="1"/>
</dbReference>
<reference evidence="5 6" key="1">
    <citation type="journal article" date="2016" name="Int. J. Syst. Evol. Microbiol.">
        <title>Panacibacter ginsenosidivorans gen. nov., sp. nov., with ginsenoside converting activity isolated from soil of a ginseng field.</title>
        <authorList>
            <person name="Siddiqi M.Z."/>
            <person name="Muhammad Shafi S."/>
            <person name="Choi K.D."/>
            <person name="Im W.T."/>
        </authorList>
    </citation>
    <scope>NUCLEOTIDE SEQUENCE [LARGE SCALE GENOMIC DNA]</scope>
    <source>
        <strain evidence="5 6">Gsoil1550</strain>
    </source>
</reference>
<evidence type="ECO:0000256" key="3">
    <source>
        <dbReference type="ARBA" id="ARBA00022840"/>
    </source>
</evidence>
<evidence type="ECO:0000256" key="2">
    <source>
        <dbReference type="ARBA" id="ARBA00022741"/>
    </source>
</evidence>
<dbReference type="InterPro" id="IPR020568">
    <property type="entry name" value="Ribosomal_Su5_D2-typ_SF"/>
</dbReference>
<dbReference type="InterPro" id="IPR045006">
    <property type="entry name" value="CHLI-like"/>
</dbReference>
<dbReference type="PRINTS" id="PR01657">
    <property type="entry name" value="MCMFAMILY"/>
</dbReference>
<dbReference type="SUPFAM" id="SSF52540">
    <property type="entry name" value="P-loop containing nucleoside triphosphate hydrolases"/>
    <property type="match status" value="1"/>
</dbReference>
<evidence type="ECO:0000259" key="4">
    <source>
        <dbReference type="SMART" id="SM00382"/>
    </source>
</evidence>
<dbReference type="InterPro" id="IPR003593">
    <property type="entry name" value="AAA+_ATPase"/>
</dbReference>
<gene>
    <name evidence="5" type="ORF">FRZ67_19360</name>
</gene>
<proteinExistence type="inferred from homology"/>
<dbReference type="Pfam" id="PF13541">
    <property type="entry name" value="ChlI"/>
    <property type="match status" value="1"/>
</dbReference>
<dbReference type="Pfam" id="PF13335">
    <property type="entry name" value="Mg_chelatase_C"/>
    <property type="match status" value="1"/>
</dbReference>
<feature type="domain" description="AAA+ ATPase" evidence="4">
    <location>
        <begin position="211"/>
        <end position="394"/>
    </location>
</feature>